<evidence type="ECO:0000313" key="2">
    <source>
        <dbReference type="Proteomes" id="UP001387100"/>
    </source>
</evidence>
<dbReference type="SUPFAM" id="SSF81301">
    <property type="entry name" value="Nucleotidyltransferase"/>
    <property type="match status" value="1"/>
</dbReference>
<sequence length="178" mass="19859">MSDQEGVEWFDRAGGEPVELAEASPHWRAIANTWIARINDALATATRVEHVGSTAVPGLVAKPVVDLQVSVPAVADEGRYRPGLESLGLVLRARGQDHLFFRPPAGQPRVIHVHVCEAGSSWERQHLYFRDQLRSRPDLAMDYARLKRDLALLVGDDRGAYNRGKAGFIRKVLCRDER</sequence>
<dbReference type="PANTHER" id="PTHR34822">
    <property type="entry name" value="GRPB DOMAIN PROTEIN (AFU_ORTHOLOGUE AFUA_1G01530)"/>
    <property type="match status" value="1"/>
</dbReference>
<evidence type="ECO:0000313" key="1">
    <source>
        <dbReference type="EMBL" id="MEJ5946925.1"/>
    </source>
</evidence>
<dbReference type="EMBL" id="JBBIAA010000040">
    <property type="protein sequence ID" value="MEJ5946925.1"/>
    <property type="molecule type" value="Genomic_DNA"/>
</dbReference>
<reference evidence="1 2" key="1">
    <citation type="journal article" date="2017" name="Int. J. Syst. Evol. Microbiol.">
        <title>Pseudokineococcus basanitobsidens sp. nov., isolated from volcanic rock.</title>
        <authorList>
            <person name="Lee D.W."/>
            <person name="Park M.Y."/>
            <person name="Kim J.J."/>
            <person name="Kim B.S."/>
        </authorList>
    </citation>
    <scope>NUCLEOTIDE SEQUENCE [LARGE SCALE GENOMIC DNA]</scope>
    <source>
        <strain evidence="1 2">DSM 103726</strain>
    </source>
</reference>
<proteinExistence type="predicted"/>
<keyword evidence="2" id="KW-1185">Reference proteome</keyword>
<gene>
    <name evidence="1" type="ORF">WDZ17_16645</name>
</gene>
<dbReference type="Pfam" id="PF04229">
    <property type="entry name" value="GrpB"/>
    <property type="match status" value="1"/>
</dbReference>
<dbReference type="Gene3D" id="3.30.460.10">
    <property type="entry name" value="Beta Polymerase, domain 2"/>
    <property type="match status" value="1"/>
</dbReference>
<dbReference type="InterPro" id="IPR007344">
    <property type="entry name" value="GrpB/CoaE"/>
</dbReference>
<dbReference type="RefSeq" id="WP_339576304.1">
    <property type="nucleotide sequence ID" value="NZ_JBBIAA010000040.1"/>
</dbReference>
<dbReference type="PANTHER" id="PTHR34822:SF1">
    <property type="entry name" value="GRPB FAMILY PROTEIN"/>
    <property type="match status" value="1"/>
</dbReference>
<dbReference type="Proteomes" id="UP001387100">
    <property type="component" value="Unassembled WGS sequence"/>
</dbReference>
<dbReference type="InterPro" id="IPR043519">
    <property type="entry name" value="NT_sf"/>
</dbReference>
<comment type="caution">
    <text evidence="1">The sequence shown here is derived from an EMBL/GenBank/DDBJ whole genome shotgun (WGS) entry which is preliminary data.</text>
</comment>
<organism evidence="1 2">
    <name type="scientific">Pseudokineococcus basanitobsidens</name>
    <dbReference type="NCBI Taxonomy" id="1926649"/>
    <lineage>
        <taxon>Bacteria</taxon>
        <taxon>Bacillati</taxon>
        <taxon>Actinomycetota</taxon>
        <taxon>Actinomycetes</taxon>
        <taxon>Kineosporiales</taxon>
        <taxon>Kineosporiaceae</taxon>
        <taxon>Pseudokineococcus</taxon>
    </lineage>
</organism>
<name>A0ABU8RPE3_9ACTN</name>
<protein>
    <submittedName>
        <fullName evidence="1">GrpB family protein</fullName>
    </submittedName>
</protein>
<accession>A0ABU8RPE3</accession>